<dbReference type="UniPathway" id="UPA00252"/>
<dbReference type="InterPro" id="IPR004572">
    <property type="entry name" value="Protoporphyrinogen_oxidase"/>
</dbReference>
<dbReference type="Gene3D" id="3.50.50.60">
    <property type="entry name" value="FAD/NAD(P)-binding domain"/>
    <property type="match status" value="1"/>
</dbReference>
<dbReference type="InterPro" id="IPR050464">
    <property type="entry name" value="Zeta_carotene_desat/Oxidored"/>
</dbReference>
<proteinExistence type="inferred from homology"/>
<keyword evidence="3 6" id="KW-0274">FAD</keyword>
<evidence type="ECO:0000256" key="3">
    <source>
        <dbReference type="ARBA" id="ARBA00022827"/>
    </source>
</evidence>
<dbReference type="PANTHER" id="PTHR42923:SF3">
    <property type="entry name" value="PROTOPORPHYRINOGEN OXIDASE"/>
    <property type="match status" value="1"/>
</dbReference>
<dbReference type="OrthoDB" id="9805195at2"/>
<dbReference type="GO" id="GO:0005737">
    <property type="term" value="C:cytoplasm"/>
    <property type="evidence" value="ECO:0007669"/>
    <property type="project" value="UniProtKB-SubCell"/>
</dbReference>
<evidence type="ECO:0000256" key="5">
    <source>
        <dbReference type="ARBA" id="ARBA00023133"/>
    </source>
</evidence>
<dbReference type="EC" id="1.3.3.15" evidence="6"/>
<keyword evidence="5 6" id="KW-0350">Heme biosynthesis</keyword>
<dbReference type="NCBIfam" id="TIGR00562">
    <property type="entry name" value="proto_IX_ox"/>
    <property type="match status" value="1"/>
</dbReference>
<keyword evidence="4 6" id="KW-0560">Oxidoreductase</keyword>
<dbReference type="Pfam" id="PF01593">
    <property type="entry name" value="Amino_oxidase"/>
    <property type="match status" value="1"/>
</dbReference>
<comment type="subcellular location">
    <subcellularLocation>
        <location evidence="6">Cytoplasm</location>
    </subcellularLocation>
</comment>
<evidence type="ECO:0000313" key="9">
    <source>
        <dbReference type="Proteomes" id="UP000318538"/>
    </source>
</evidence>
<dbReference type="AlphaFoldDB" id="A0A517NGY5"/>
<protein>
    <recommendedName>
        <fullName evidence="6">Coproporphyrinogen III oxidase</fullName>
        <ecNumber evidence="6">1.3.3.15</ecNumber>
    </recommendedName>
</protein>
<dbReference type="KEGG" id="rlc:K227x_47320"/>
<keyword evidence="9" id="KW-1185">Reference proteome</keyword>
<comment type="catalytic activity">
    <reaction evidence="6">
        <text>coproporphyrinogen III + 3 O2 = coproporphyrin III + 3 H2O2</text>
        <dbReference type="Rhea" id="RHEA:43436"/>
        <dbReference type="ChEBI" id="CHEBI:15379"/>
        <dbReference type="ChEBI" id="CHEBI:16240"/>
        <dbReference type="ChEBI" id="CHEBI:57309"/>
        <dbReference type="ChEBI" id="CHEBI:131725"/>
        <dbReference type="EC" id="1.3.3.15"/>
    </reaction>
</comment>
<dbReference type="InterPro" id="IPR002937">
    <property type="entry name" value="Amino_oxidase"/>
</dbReference>
<gene>
    <name evidence="8" type="primary">hemY_2</name>
    <name evidence="8" type="ORF">K227x_47320</name>
</gene>
<dbReference type="EMBL" id="CP036525">
    <property type="protein sequence ID" value="QDT06323.1"/>
    <property type="molecule type" value="Genomic_DNA"/>
</dbReference>
<name>A0A517NGY5_9BACT</name>
<evidence type="ECO:0000313" key="8">
    <source>
        <dbReference type="EMBL" id="QDT06323.1"/>
    </source>
</evidence>
<dbReference type="GO" id="GO:0004729">
    <property type="term" value="F:oxygen-dependent protoporphyrinogen oxidase activity"/>
    <property type="evidence" value="ECO:0007669"/>
    <property type="project" value="UniProtKB-UniRule"/>
</dbReference>
<comment type="pathway">
    <text evidence="6">Porphyrin-containing compound metabolism; protoheme biosynthesis.</text>
</comment>
<dbReference type="GO" id="GO:0006783">
    <property type="term" value="P:heme biosynthetic process"/>
    <property type="evidence" value="ECO:0007669"/>
    <property type="project" value="UniProtKB-UniRule"/>
</dbReference>
<sequence length="469" mass="50865">MQKRRVGIIGGGLSGLATAAQLHLDAADSIELTVFEASPRTGGVIHTEMIDGFLVDHGADMFATKPPDALRLCERLGVADKLIEPLTLGRGARIVRGGRLVSIPDGFVLMRGTKLWPMLTTGLLSPKGKLRYLIERFVVAPPEIEDDEYDESVEQFVRRRMGDEVLDRIVAPLSAGIYTADITKLSMRATMAPIAEMERKFGSLARATAARRRSGEDNVERGSTGARYGQFRSFPGGMIQLIESLANSLPPESIRINCPVANLSRQQDHWDVTTAAGETMAFDHVVVATNPRPAAKILADIAPQAADGLSKIESTSTAIVVLGLRKSDIQRDINTFGFVVPATENRRILAGSFASHKFAGRAPEGHVLIRCFVGGALQPELLRNDDETLIQMVRQELAELIGLTGEPVMSRVVRWNEAMPQYHIGHGPRVKQIQADIDAVPHLSVINNAMGGVGIAPVIRSAGKIDVRN</sequence>
<evidence type="ECO:0000256" key="6">
    <source>
        <dbReference type="RuleBase" id="RU364052"/>
    </source>
</evidence>
<dbReference type="Gene3D" id="3.90.660.20">
    <property type="entry name" value="Protoporphyrinogen oxidase, mitochondrial, domain 2"/>
    <property type="match status" value="1"/>
</dbReference>
<evidence type="ECO:0000256" key="1">
    <source>
        <dbReference type="ARBA" id="ARBA00001974"/>
    </source>
</evidence>
<comment type="cofactor">
    <cofactor evidence="1 6">
        <name>FAD</name>
        <dbReference type="ChEBI" id="CHEBI:57692"/>
    </cofactor>
</comment>
<reference evidence="8 9" key="1">
    <citation type="submission" date="2019-02" db="EMBL/GenBank/DDBJ databases">
        <title>Deep-cultivation of Planctomycetes and their phenomic and genomic characterization uncovers novel biology.</title>
        <authorList>
            <person name="Wiegand S."/>
            <person name="Jogler M."/>
            <person name="Boedeker C."/>
            <person name="Pinto D."/>
            <person name="Vollmers J."/>
            <person name="Rivas-Marin E."/>
            <person name="Kohn T."/>
            <person name="Peeters S.H."/>
            <person name="Heuer A."/>
            <person name="Rast P."/>
            <person name="Oberbeckmann S."/>
            <person name="Bunk B."/>
            <person name="Jeske O."/>
            <person name="Meyerdierks A."/>
            <person name="Storesund J.E."/>
            <person name="Kallscheuer N."/>
            <person name="Luecker S."/>
            <person name="Lage O.M."/>
            <person name="Pohl T."/>
            <person name="Merkel B.J."/>
            <person name="Hornburger P."/>
            <person name="Mueller R.-W."/>
            <person name="Bruemmer F."/>
            <person name="Labrenz M."/>
            <person name="Spormann A.M."/>
            <person name="Op den Camp H."/>
            <person name="Overmann J."/>
            <person name="Amann R."/>
            <person name="Jetten M.S.M."/>
            <person name="Mascher T."/>
            <person name="Medema M.H."/>
            <person name="Devos D.P."/>
            <person name="Kaster A.-K."/>
            <person name="Ovreas L."/>
            <person name="Rohde M."/>
            <person name="Galperin M.Y."/>
            <person name="Jogler C."/>
        </authorList>
    </citation>
    <scope>NUCLEOTIDE SEQUENCE [LARGE SCALE GENOMIC DNA]</scope>
    <source>
        <strain evidence="8 9">K22_7</strain>
    </source>
</reference>
<feature type="domain" description="Amine oxidase" evidence="7">
    <location>
        <begin position="13"/>
        <end position="423"/>
    </location>
</feature>
<accession>A0A517NGY5</accession>
<evidence type="ECO:0000259" key="7">
    <source>
        <dbReference type="Pfam" id="PF01593"/>
    </source>
</evidence>
<dbReference type="Proteomes" id="UP000318538">
    <property type="component" value="Chromosome"/>
</dbReference>
<dbReference type="Gene3D" id="1.10.3110.10">
    <property type="entry name" value="protoporphyrinogen ix oxidase, domain 3"/>
    <property type="match status" value="1"/>
</dbReference>
<organism evidence="8 9">
    <name type="scientific">Rubripirellula lacrimiformis</name>
    <dbReference type="NCBI Taxonomy" id="1930273"/>
    <lineage>
        <taxon>Bacteria</taxon>
        <taxon>Pseudomonadati</taxon>
        <taxon>Planctomycetota</taxon>
        <taxon>Planctomycetia</taxon>
        <taxon>Pirellulales</taxon>
        <taxon>Pirellulaceae</taxon>
        <taxon>Rubripirellula</taxon>
    </lineage>
</organism>
<dbReference type="SUPFAM" id="SSF51905">
    <property type="entry name" value="FAD/NAD(P)-binding domain"/>
    <property type="match status" value="1"/>
</dbReference>
<comment type="function">
    <text evidence="6">Involved in coproporphyrin-dependent heme b biosynthesis. Catalyzes the oxidation of coproporphyrinogen III to coproporphyrin III.</text>
</comment>
<evidence type="ECO:0000256" key="4">
    <source>
        <dbReference type="ARBA" id="ARBA00023002"/>
    </source>
</evidence>
<dbReference type="RefSeq" id="WP_145172882.1">
    <property type="nucleotide sequence ID" value="NZ_CP036525.1"/>
</dbReference>
<comment type="similarity">
    <text evidence="6">Belongs to the protoporphyrinogen/coproporphyrinogen oxidase family. Coproporphyrinogen III oxidase subfamily.</text>
</comment>
<evidence type="ECO:0000256" key="2">
    <source>
        <dbReference type="ARBA" id="ARBA00022630"/>
    </source>
</evidence>
<keyword evidence="6" id="KW-0963">Cytoplasm</keyword>
<dbReference type="InterPro" id="IPR036188">
    <property type="entry name" value="FAD/NAD-bd_sf"/>
</dbReference>
<dbReference type="SUPFAM" id="SSF54373">
    <property type="entry name" value="FAD-linked reductases, C-terminal domain"/>
    <property type="match status" value="1"/>
</dbReference>
<dbReference type="PANTHER" id="PTHR42923">
    <property type="entry name" value="PROTOPORPHYRINOGEN OXIDASE"/>
    <property type="match status" value="1"/>
</dbReference>
<keyword evidence="2 6" id="KW-0285">Flavoprotein</keyword>